<feature type="domain" description="Ppx/GppA phosphatase N-terminal" evidence="2">
    <location>
        <begin position="66"/>
        <end position="345"/>
    </location>
</feature>
<dbReference type="InterPro" id="IPR003695">
    <property type="entry name" value="Ppx_GppA_N"/>
</dbReference>
<dbReference type="InterPro" id="IPR048950">
    <property type="entry name" value="Ppx_GppA_C"/>
</dbReference>
<evidence type="ECO:0000259" key="2">
    <source>
        <dbReference type="Pfam" id="PF02541"/>
    </source>
</evidence>
<dbReference type="InterPro" id="IPR030673">
    <property type="entry name" value="PyroPPase_GppA_Ppx"/>
</dbReference>
<dbReference type="Pfam" id="PF21447">
    <property type="entry name" value="Ppx-GppA_III"/>
    <property type="match status" value="1"/>
</dbReference>
<dbReference type="PANTHER" id="PTHR30005">
    <property type="entry name" value="EXOPOLYPHOSPHATASE"/>
    <property type="match status" value="1"/>
</dbReference>
<sequence>MRARPAGAALHSRRRRICHVEGLTRRSPISTGPADPFTNDRDRNTASEVIAAVDLGSNSFHMIVGELRHGQLAIIDRIRETVRLSEGLDQQGSLTAAARQRALECLSRFGQRLQDMHASSVRTAGTSALRRAHDSSAFRQEAEGALGHPIEVISGIEEARLIFKGVTESLPPNSGLRLVLDIGGGSTELILGQGQKPTALESLPMGCVLFTEKYFNGGRINRKSIDAARLAASLMLRPVKAFFRDSTGLEAIGTSGTIISAEAVAREAGIIESDVLTLDAVEQLIGRVLEFDHVSDLSLPGLSEQRAQVWPGGLAILVELLEVLRVDRLTISDGALREGLLYDHIGRLQHEDARDRSVYALARRFNIDEAQAARVADTAASLLQQSAHEWQLESPLVSKLTAWAARLHEIGLDISHDGFQRHGAYIAEHADLPGFPRSEQAVLAFIIANQREPIELQMLQQLGSSWRDTALRVTIIHRLAVLLNRSRSTRQLPRINFDVSGESIKLTFPDEWLTANPLTIADLSREQKYLANIEFELDFS</sequence>
<evidence type="ECO:0000256" key="1">
    <source>
        <dbReference type="ARBA" id="ARBA00022801"/>
    </source>
</evidence>
<keyword evidence="1 4" id="KW-0378">Hydrolase</keyword>
<dbReference type="Gene3D" id="1.10.3210.10">
    <property type="entry name" value="Hypothetical protein af1432"/>
    <property type="match status" value="1"/>
</dbReference>
<dbReference type="PANTHER" id="PTHR30005:SF0">
    <property type="entry name" value="RETROGRADE REGULATION PROTEIN 2"/>
    <property type="match status" value="1"/>
</dbReference>
<dbReference type="AlphaFoldDB" id="A0A7D9H976"/>
<dbReference type="CDD" id="cd24053">
    <property type="entry name" value="ASKHA_NBD_EcPPX-GppA-like"/>
    <property type="match status" value="1"/>
</dbReference>
<evidence type="ECO:0000313" key="4">
    <source>
        <dbReference type="EMBL" id="VUX56291.1"/>
    </source>
</evidence>
<dbReference type="SUPFAM" id="SSF53067">
    <property type="entry name" value="Actin-like ATPase domain"/>
    <property type="match status" value="2"/>
</dbReference>
<dbReference type="GO" id="GO:0004309">
    <property type="term" value="F:exopolyphosphatase activity"/>
    <property type="evidence" value="ECO:0007669"/>
    <property type="project" value="UniProtKB-EC"/>
</dbReference>
<evidence type="ECO:0000259" key="3">
    <source>
        <dbReference type="Pfam" id="PF21447"/>
    </source>
</evidence>
<dbReference type="SUPFAM" id="SSF109604">
    <property type="entry name" value="HD-domain/PDEase-like"/>
    <property type="match status" value="1"/>
</dbReference>
<dbReference type="Pfam" id="PF02541">
    <property type="entry name" value="Ppx-GppA"/>
    <property type="match status" value="1"/>
</dbReference>
<dbReference type="FunFam" id="3.30.420.40:FF:000023">
    <property type="entry name" value="Guanosine-5'-triphosphate,3'-diphosphate pyrophosphatase"/>
    <property type="match status" value="1"/>
</dbReference>
<dbReference type="Gene3D" id="3.30.420.40">
    <property type="match status" value="1"/>
</dbReference>
<name>A0A7D9H976_9GAMM</name>
<dbReference type="PIRSF" id="PIRSF001267">
    <property type="entry name" value="Pyrophosphatase_GppA_Ppx"/>
    <property type="match status" value="1"/>
</dbReference>
<feature type="domain" description="Ppx/GppA phosphatase C-terminal" evidence="3">
    <location>
        <begin position="354"/>
        <end position="527"/>
    </location>
</feature>
<accession>A0A7D9H976</accession>
<dbReference type="Gene3D" id="3.30.420.150">
    <property type="entry name" value="Exopolyphosphatase. Domain 2"/>
    <property type="match status" value="1"/>
</dbReference>
<dbReference type="InterPro" id="IPR043129">
    <property type="entry name" value="ATPase_NBD"/>
</dbReference>
<organism evidence="4">
    <name type="scientific">uncultured Woeseiaceae bacterium</name>
    <dbReference type="NCBI Taxonomy" id="1983305"/>
    <lineage>
        <taxon>Bacteria</taxon>
        <taxon>Pseudomonadati</taxon>
        <taxon>Pseudomonadota</taxon>
        <taxon>Gammaproteobacteria</taxon>
        <taxon>Woeseiales</taxon>
        <taxon>Woeseiaceae</taxon>
        <taxon>environmental samples</taxon>
    </lineage>
</organism>
<dbReference type="EC" id="3.6.1.11" evidence="4"/>
<dbReference type="EMBL" id="LR633967">
    <property type="protein sequence ID" value="VUX56291.1"/>
    <property type="molecule type" value="Genomic_DNA"/>
</dbReference>
<gene>
    <name evidence="4" type="primary">ppx</name>
    <name evidence="4" type="ORF">JTBM06_V1_530004</name>
</gene>
<proteinExistence type="predicted"/>
<dbReference type="InterPro" id="IPR050273">
    <property type="entry name" value="GppA/Ppx_hydrolase"/>
</dbReference>
<protein>
    <submittedName>
        <fullName evidence="4">Exopolyphosphatase</fullName>
        <ecNumber evidence="4">3.6.1.11</ecNumber>
    </submittedName>
</protein>
<reference evidence="4" key="1">
    <citation type="submission" date="2019-07" db="EMBL/GenBank/DDBJ databases">
        <authorList>
            <person name="Weber M."/>
            <person name="Kostadinov I."/>
            <person name="Kostadinov D I."/>
        </authorList>
    </citation>
    <scope>NUCLEOTIDE SEQUENCE</scope>
    <source>
        <strain evidence="4">Gfbio:sag-sample-m06:053724c1-46a9-4a36-b237-ea2bf867836b</strain>
    </source>
</reference>